<proteinExistence type="predicted"/>
<evidence type="ECO:0000256" key="1">
    <source>
        <dbReference type="SAM" id="MobiDB-lite"/>
    </source>
</evidence>
<keyword evidence="3" id="KW-1185">Reference proteome</keyword>
<reference evidence="2" key="2">
    <citation type="submission" date="2018-04" db="EMBL/GenBank/DDBJ databases">
        <title>OnivRS2 (Oryza nivara Reference Sequence Version 2).</title>
        <authorList>
            <person name="Zhang J."/>
            <person name="Kudrna D."/>
            <person name="Lee S."/>
            <person name="Talag J."/>
            <person name="Rajasekar S."/>
            <person name="Welchert J."/>
            <person name="Hsing Y.-I."/>
            <person name="Wing R.A."/>
        </authorList>
    </citation>
    <scope>NUCLEOTIDE SEQUENCE [LARGE SCALE GENOMIC DNA]</scope>
    <source>
        <strain evidence="2">SL10</strain>
    </source>
</reference>
<reference evidence="2" key="1">
    <citation type="submission" date="2015-04" db="UniProtKB">
        <authorList>
            <consortium name="EnsemblPlants"/>
        </authorList>
    </citation>
    <scope>IDENTIFICATION</scope>
    <source>
        <strain evidence="2">SL10</strain>
    </source>
</reference>
<accession>A0A0E0HX93</accession>
<dbReference type="AlphaFoldDB" id="A0A0E0HX93"/>
<organism evidence="2">
    <name type="scientific">Oryza nivara</name>
    <name type="common">Indian wild rice</name>
    <name type="synonym">Oryza sativa f. spontanea</name>
    <dbReference type="NCBI Taxonomy" id="4536"/>
    <lineage>
        <taxon>Eukaryota</taxon>
        <taxon>Viridiplantae</taxon>
        <taxon>Streptophyta</taxon>
        <taxon>Embryophyta</taxon>
        <taxon>Tracheophyta</taxon>
        <taxon>Spermatophyta</taxon>
        <taxon>Magnoliopsida</taxon>
        <taxon>Liliopsida</taxon>
        <taxon>Poales</taxon>
        <taxon>Poaceae</taxon>
        <taxon>BOP clade</taxon>
        <taxon>Oryzoideae</taxon>
        <taxon>Oryzeae</taxon>
        <taxon>Oryzinae</taxon>
        <taxon>Oryza</taxon>
    </lineage>
</organism>
<feature type="region of interest" description="Disordered" evidence="1">
    <location>
        <begin position="94"/>
        <end position="127"/>
    </location>
</feature>
<dbReference type="Proteomes" id="UP000006591">
    <property type="component" value="Chromosome 7"/>
</dbReference>
<evidence type="ECO:0000313" key="3">
    <source>
        <dbReference type="Proteomes" id="UP000006591"/>
    </source>
</evidence>
<evidence type="ECO:0000313" key="2">
    <source>
        <dbReference type="EnsemblPlants" id="ONIVA07G03430.1"/>
    </source>
</evidence>
<dbReference type="HOGENOM" id="CLU_1790033_0_0_1"/>
<dbReference type="EnsemblPlants" id="ONIVA07G03430.1">
    <property type="protein sequence ID" value="ONIVA07G03430.1"/>
    <property type="gene ID" value="ONIVA07G03430"/>
</dbReference>
<protein>
    <submittedName>
        <fullName evidence="2">Uncharacterized protein</fullName>
    </submittedName>
</protein>
<name>A0A0E0HX93_ORYNI</name>
<dbReference type="Gramene" id="ONIVA07G03430.1">
    <property type="protein sequence ID" value="ONIVA07G03430.1"/>
    <property type="gene ID" value="ONIVA07G03430"/>
</dbReference>
<sequence>METAGRAAKGVVLRTALRPPPPLDAVITRVVQLRVAETKHLEHLRTSAPRHEWIHFDPKMAKMDAKIAEMNPMNEDEVDWATIANHPGVGFAAHGDGGARPTPAPPVASPLEFAPASPPASGDSGGGTLAAAAALPHPFLYLAAA</sequence>